<comment type="caution">
    <text evidence="5">The sequence shown here is derived from an EMBL/GenBank/DDBJ whole genome shotgun (WGS) entry which is preliminary data.</text>
</comment>
<accession>A0A2V1HXT8</accession>
<dbReference type="Gene3D" id="1.10.10.10">
    <property type="entry name" value="Winged helix-like DNA-binding domain superfamily/Winged helix DNA-binding domain"/>
    <property type="match status" value="1"/>
</dbReference>
<dbReference type="EMBL" id="QEOP01000001">
    <property type="protein sequence ID" value="PVZ95174.1"/>
    <property type="molecule type" value="Genomic_DNA"/>
</dbReference>
<dbReference type="Pfam" id="PF01638">
    <property type="entry name" value="HxlR"/>
    <property type="match status" value="1"/>
</dbReference>
<dbReference type="OrthoDB" id="9792527at2"/>
<evidence type="ECO:0000256" key="1">
    <source>
        <dbReference type="ARBA" id="ARBA00023015"/>
    </source>
</evidence>
<dbReference type="InterPro" id="IPR036388">
    <property type="entry name" value="WH-like_DNA-bd_sf"/>
</dbReference>
<keyword evidence="2" id="KW-0238">DNA-binding</keyword>
<dbReference type="Proteomes" id="UP000244893">
    <property type="component" value="Unassembled WGS sequence"/>
</dbReference>
<evidence type="ECO:0000259" key="4">
    <source>
        <dbReference type="PROSITE" id="PS51118"/>
    </source>
</evidence>
<dbReference type="GO" id="GO:0003677">
    <property type="term" value="F:DNA binding"/>
    <property type="evidence" value="ECO:0007669"/>
    <property type="project" value="UniProtKB-KW"/>
</dbReference>
<dbReference type="InterPro" id="IPR002577">
    <property type="entry name" value="HTH_HxlR"/>
</dbReference>
<evidence type="ECO:0000313" key="5">
    <source>
        <dbReference type="EMBL" id="PVZ95174.1"/>
    </source>
</evidence>
<organism evidence="5 6">
    <name type="scientific">Amnibacterium flavum</name>
    <dbReference type="NCBI Taxonomy" id="2173173"/>
    <lineage>
        <taxon>Bacteria</taxon>
        <taxon>Bacillati</taxon>
        <taxon>Actinomycetota</taxon>
        <taxon>Actinomycetes</taxon>
        <taxon>Micrococcales</taxon>
        <taxon>Microbacteriaceae</taxon>
        <taxon>Amnibacterium</taxon>
    </lineage>
</organism>
<keyword evidence="3" id="KW-0804">Transcription</keyword>
<evidence type="ECO:0000256" key="2">
    <source>
        <dbReference type="ARBA" id="ARBA00023125"/>
    </source>
</evidence>
<sequence>MNALAPDTRCPIARSLSVLGDRWTLLVIRESLAGRTRFSEFQRELGAPRDVLAARLASLVESGLLEKRAYKPEGGRTRDEYIPTEACRGLAAVLGALGEWGMRFRPVDELPLVDFVDAETGRSARVAFVSGERILDASQVELALV</sequence>
<dbReference type="PROSITE" id="PS51118">
    <property type="entry name" value="HTH_HXLR"/>
    <property type="match status" value="1"/>
</dbReference>
<proteinExistence type="predicted"/>
<dbReference type="AlphaFoldDB" id="A0A2V1HXT8"/>
<gene>
    <name evidence="5" type="ORF">DDQ50_01190</name>
</gene>
<keyword evidence="6" id="KW-1185">Reference proteome</keyword>
<feature type="domain" description="HTH hxlR-type" evidence="4">
    <location>
        <begin position="10"/>
        <end position="109"/>
    </location>
</feature>
<dbReference type="PANTHER" id="PTHR33204">
    <property type="entry name" value="TRANSCRIPTIONAL REGULATOR, MARR FAMILY"/>
    <property type="match status" value="1"/>
</dbReference>
<dbReference type="SUPFAM" id="SSF46785">
    <property type="entry name" value="Winged helix' DNA-binding domain"/>
    <property type="match status" value="1"/>
</dbReference>
<protein>
    <submittedName>
        <fullName evidence="5">Transcriptional regulator</fullName>
    </submittedName>
</protein>
<evidence type="ECO:0000313" key="6">
    <source>
        <dbReference type="Proteomes" id="UP000244893"/>
    </source>
</evidence>
<name>A0A2V1HXT8_9MICO</name>
<evidence type="ECO:0000256" key="3">
    <source>
        <dbReference type="ARBA" id="ARBA00023163"/>
    </source>
</evidence>
<dbReference type="RefSeq" id="WP_116754912.1">
    <property type="nucleotide sequence ID" value="NZ_JBHUEX010000001.1"/>
</dbReference>
<dbReference type="PANTHER" id="PTHR33204:SF18">
    <property type="entry name" value="TRANSCRIPTIONAL REGULATORY PROTEIN"/>
    <property type="match status" value="1"/>
</dbReference>
<dbReference type="InterPro" id="IPR036390">
    <property type="entry name" value="WH_DNA-bd_sf"/>
</dbReference>
<reference evidence="5 6" key="1">
    <citation type="submission" date="2018-05" db="EMBL/GenBank/DDBJ databases">
        <title>Amnibacterium sp. M8JJ-5, whole genome shotgun sequence.</title>
        <authorList>
            <person name="Tuo L."/>
        </authorList>
    </citation>
    <scope>NUCLEOTIDE SEQUENCE [LARGE SCALE GENOMIC DNA]</scope>
    <source>
        <strain evidence="5 6">M8JJ-5</strain>
    </source>
</reference>
<keyword evidence="1" id="KW-0805">Transcription regulation</keyword>